<evidence type="ECO:0000256" key="6">
    <source>
        <dbReference type="ARBA" id="ARBA00023315"/>
    </source>
</evidence>
<dbReference type="EMBL" id="OU895877">
    <property type="protein sequence ID" value="CAG9800178.1"/>
    <property type="molecule type" value="Genomic_DNA"/>
</dbReference>
<proteinExistence type="predicted"/>
<evidence type="ECO:0000256" key="7">
    <source>
        <dbReference type="SAM" id="MobiDB-lite"/>
    </source>
</evidence>
<dbReference type="InterPro" id="IPR004299">
    <property type="entry name" value="MBOAT_fam"/>
</dbReference>
<evidence type="ECO:0000313" key="9">
    <source>
        <dbReference type="EMBL" id="CAG9800178.1"/>
    </source>
</evidence>
<dbReference type="AlphaFoldDB" id="A0A9N9WLH1"/>
<feature type="compositionally biased region" description="Basic and acidic residues" evidence="7">
    <location>
        <begin position="504"/>
        <end position="517"/>
    </location>
</feature>
<dbReference type="GO" id="GO:0030258">
    <property type="term" value="P:lipid modification"/>
    <property type="evidence" value="ECO:0007669"/>
    <property type="project" value="TreeGrafter"/>
</dbReference>
<accession>A0A9N9WLH1</accession>
<dbReference type="PANTHER" id="PTHR13906">
    <property type="entry name" value="PORCUPINE"/>
    <property type="match status" value="1"/>
</dbReference>
<feature type="compositionally biased region" description="Low complexity" evidence="7">
    <location>
        <begin position="534"/>
        <end position="543"/>
    </location>
</feature>
<reference evidence="9" key="1">
    <citation type="submission" date="2022-01" db="EMBL/GenBank/DDBJ databases">
        <authorList>
            <person name="King R."/>
        </authorList>
    </citation>
    <scope>NUCLEOTIDE SEQUENCE</scope>
</reference>
<keyword evidence="3 8" id="KW-0812">Transmembrane</keyword>
<evidence type="ECO:0000256" key="2">
    <source>
        <dbReference type="ARBA" id="ARBA00022679"/>
    </source>
</evidence>
<feature type="transmembrane region" description="Helical" evidence="8">
    <location>
        <begin position="383"/>
        <end position="402"/>
    </location>
</feature>
<sequence length="683" mass="77010">MTKLQIEIGEETDYPGSKIFAALADSIGLSVDLTNFLIIQTSALLLASLFRSYLHTSKVSVSVRHAFGLLVGLFFGYFCFGQQAVHIAGLPAICYVVIRTQNPEFVQRIVMVVALTYLSCIHLHRQYNSNGAYTLDITGPLMIITQKVTSLAFSIHDGFVATENKKELSKNQQYHMIDKIPSPLEYFSYVLNFQSLMAGPLVFYRDYIDFVEGCNFKSHTNSKLDGANKKIVTEPSPVKTVLKKVLASVVCAYIFIKLINVYPIKSVKEDAFIDDTTIIYKFWYLMMMTMAVRFKYYFAWMLADAIVNNAGMGFNGFESDGTAKWDGLTNIYVIPFELGTNIRDCINSWNIGTNSWLRMVVYERAPKQYGTILTFSLSALWHGFYPGYYLTFATGALTVTAARKARRVFRHHFQQTEFSRTVYDVITCLVTRLFMGYITFPFVLLELGASFRLYLRLFMCLHLVALSSIFLLPKLMRGESHARKHSASPLTKTNNHSMSSMTDEMNKKNDDKEDKDNGIAVASTKSNSNHESEESSSSYSSFNNSMNDISDKIHVRKTESNYLLKDLINKEVNKIKDETDNLSNLLKEKIEAANIEGFIDKTVNGIVELKDDLMRMNEPEVYGPTTESLRKRNISNVDLESTTVTKGSTGEGNQSGAFLKKEIDAIKKESTVIPAVLSNGHAK</sequence>
<dbReference type="Proteomes" id="UP001153620">
    <property type="component" value="Chromosome 1"/>
</dbReference>
<dbReference type="PANTHER" id="PTHR13906:SF4">
    <property type="entry name" value="LYSOPHOSPHOLIPID ACYLTRANSFERASE 6"/>
    <property type="match status" value="1"/>
</dbReference>
<keyword evidence="6" id="KW-0012">Acyltransferase</keyword>
<keyword evidence="5 8" id="KW-0472">Membrane</keyword>
<keyword evidence="4 8" id="KW-1133">Transmembrane helix</keyword>
<evidence type="ECO:0000256" key="8">
    <source>
        <dbReference type="SAM" id="Phobius"/>
    </source>
</evidence>
<reference evidence="9" key="2">
    <citation type="submission" date="2022-10" db="EMBL/GenBank/DDBJ databases">
        <authorList>
            <consortium name="ENA_rothamsted_submissions"/>
            <consortium name="culmorum"/>
            <person name="King R."/>
        </authorList>
    </citation>
    <scope>NUCLEOTIDE SEQUENCE</scope>
</reference>
<feature type="transmembrane region" description="Helical" evidence="8">
    <location>
        <begin position="66"/>
        <end position="85"/>
    </location>
</feature>
<evidence type="ECO:0008006" key="11">
    <source>
        <dbReference type="Google" id="ProtNLM"/>
    </source>
</evidence>
<dbReference type="GO" id="GO:0016746">
    <property type="term" value="F:acyltransferase activity"/>
    <property type="evidence" value="ECO:0007669"/>
    <property type="project" value="UniProtKB-KW"/>
</dbReference>
<dbReference type="GO" id="GO:0016020">
    <property type="term" value="C:membrane"/>
    <property type="evidence" value="ECO:0007669"/>
    <property type="project" value="UniProtKB-SubCell"/>
</dbReference>
<evidence type="ECO:0000313" key="10">
    <source>
        <dbReference type="Proteomes" id="UP001153620"/>
    </source>
</evidence>
<name>A0A9N9WLH1_9DIPT</name>
<evidence type="ECO:0000256" key="5">
    <source>
        <dbReference type="ARBA" id="ARBA00023136"/>
    </source>
</evidence>
<comment type="subcellular location">
    <subcellularLocation>
        <location evidence="1">Membrane</location>
        <topology evidence="1">Multi-pass membrane protein</topology>
    </subcellularLocation>
</comment>
<feature type="transmembrane region" description="Helical" evidence="8">
    <location>
        <begin position="105"/>
        <end position="123"/>
    </location>
</feature>
<dbReference type="InterPro" id="IPR049941">
    <property type="entry name" value="LPLAT_7/PORCN-like"/>
</dbReference>
<keyword evidence="10" id="KW-1185">Reference proteome</keyword>
<dbReference type="Pfam" id="PF03062">
    <property type="entry name" value="MBOAT"/>
    <property type="match status" value="1"/>
</dbReference>
<feature type="region of interest" description="Disordered" evidence="7">
    <location>
        <begin position="482"/>
        <end position="543"/>
    </location>
</feature>
<feature type="transmembrane region" description="Helical" evidence="8">
    <location>
        <begin position="422"/>
        <end position="445"/>
    </location>
</feature>
<evidence type="ECO:0000256" key="4">
    <source>
        <dbReference type="ARBA" id="ARBA00022989"/>
    </source>
</evidence>
<evidence type="ECO:0000256" key="3">
    <source>
        <dbReference type="ARBA" id="ARBA00022692"/>
    </source>
</evidence>
<evidence type="ECO:0000256" key="1">
    <source>
        <dbReference type="ARBA" id="ARBA00004141"/>
    </source>
</evidence>
<feature type="transmembrane region" description="Helical" evidence="8">
    <location>
        <begin position="451"/>
        <end position="473"/>
    </location>
</feature>
<feature type="transmembrane region" description="Helical" evidence="8">
    <location>
        <begin position="33"/>
        <end position="54"/>
    </location>
</feature>
<gene>
    <name evidence="9" type="ORF">CHIRRI_LOCUS3128</name>
</gene>
<feature type="compositionally biased region" description="Polar residues" evidence="7">
    <location>
        <begin position="488"/>
        <end position="503"/>
    </location>
</feature>
<dbReference type="OrthoDB" id="286734at2759"/>
<keyword evidence="2" id="KW-0808">Transferase</keyword>
<organism evidence="9 10">
    <name type="scientific">Chironomus riparius</name>
    <dbReference type="NCBI Taxonomy" id="315576"/>
    <lineage>
        <taxon>Eukaryota</taxon>
        <taxon>Metazoa</taxon>
        <taxon>Ecdysozoa</taxon>
        <taxon>Arthropoda</taxon>
        <taxon>Hexapoda</taxon>
        <taxon>Insecta</taxon>
        <taxon>Pterygota</taxon>
        <taxon>Neoptera</taxon>
        <taxon>Endopterygota</taxon>
        <taxon>Diptera</taxon>
        <taxon>Nematocera</taxon>
        <taxon>Chironomoidea</taxon>
        <taxon>Chironomidae</taxon>
        <taxon>Chironominae</taxon>
        <taxon>Chironomus</taxon>
    </lineage>
</organism>
<protein>
    <recommendedName>
        <fullName evidence="11">Lysophospholipid acyltransferase 1</fullName>
    </recommendedName>
</protein>